<sequence length="55" mass="5982">MPIAVGGPEEEMATVKKVLSGGTRTVSRRSVKAELSTLPRHPWLMPSTTKMRCAT</sequence>
<name>B4DCC8_9BACT</name>
<organism evidence="1 2">
    <name type="scientific">Chthoniobacter flavus Ellin428</name>
    <dbReference type="NCBI Taxonomy" id="497964"/>
    <lineage>
        <taxon>Bacteria</taxon>
        <taxon>Pseudomonadati</taxon>
        <taxon>Verrucomicrobiota</taxon>
        <taxon>Spartobacteria</taxon>
        <taxon>Chthoniobacterales</taxon>
        <taxon>Chthoniobacteraceae</taxon>
        <taxon>Chthoniobacter</taxon>
    </lineage>
</organism>
<proteinExistence type="predicted"/>
<dbReference type="Proteomes" id="UP000005824">
    <property type="component" value="Unassembled WGS sequence"/>
</dbReference>
<gene>
    <name evidence="1" type="ORF">CfE428DRAFT_6569</name>
</gene>
<reference evidence="1 2" key="1">
    <citation type="journal article" date="2011" name="J. Bacteriol.">
        <title>Genome sequence of Chthoniobacter flavus Ellin428, an aerobic heterotrophic soil bacterium.</title>
        <authorList>
            <person name="Kant R."/>
            <person name="van Passel M.W."/>
            <person name="Palva A."/>
            <person name="Lucas S."/>
            <person name="Lapidus A."/>
            <person name="Glavina Del Rio T."/>
            <person name="Dalin E."/>
            <person name="Tice H."/>
            <person name="Bruce D."/>
            <person name="Goodwin L."/>
            <person name="Pitluck S."/>
            <person name="Larimer F.W."/>
            <person name="Land M.L."/>
            <person name="Hauser L."/>
            <person name="Sangwan P."/>
            <person name="de Vos W.M."/>
            <person name="Janssen P.H."/>
            <person name="Smidt H."/>
        </authorList>
    </citation>
    <scope>NUCLEOTIDE SEQUENCE [LARGE SCALE GENOMIC DNA]</scope>
    <source>
        <strain evidence="1 2">Ellin428</strain>
    </source>
</reference>
<dbReference type="AlphaFoldDB" id="B4DCC8"/>
<evidence type="ECO:0000313" key="1">
    <source>
        <dbReference type="EMBL" id="EDY15917.1"/>
    </source>
</evidence>
<keyword evidence="2" id="KW-1185">Reference proteome</keyword>
<evidence type="ECO:0000313" key="2">
    <source>
        <dbReference type="Proteomes" id="UP000005824"/>
    </source>
</evidence>
<protein>
    <submittedName>
        <fullName evidence="1">Uncharacterized protein</fullName>
    </submittedName>
</protein>
<dbReference type="EMBL" id="ABVL01000047">
    <property type="protein sequence ID" value="EDY15917.1"/>
    <property type="molecule type" value="Genomic_DNA"/>
</dbReference>
<accession>B4DCC8</accession>
<comment type="caution">
    <text evidence="1">The sequence shown here is derived from an EMBL/GenBank/DDBJ whole genome shotgun (WGS) entry which is preliminary data.</text>
</comment>
<dbReference type="InParanoid" id="B4DCC8"/>